<dbReference type="Gramene" id="scaffold_800705.1">
    <property type="protein sequence ID" value="scaffold_800705.1"/>
    <property type="gene ID" value="scaffold_800705.1"/>
</dbReference>
<accession>D7MP63</accession>
<dbReference type="EMBL" id="GL348720">
    <property type="protein sequence ID" value="EFH41684.1"/>
    <property type="molecule type" value="Genomic_DNA"/>
</dbReference>
<dbReference type="HOGENOM" id="CLU_2999198_0_0_1"/>
<evidence type="ECO:0000313" key="1">
    <source>
        <dbReference type="EMBL" id="EFH41684.1"/>
    </source>
</evidence>
<organism evidence="2">
    <name type="scientific">Arabidopsis lyrata subsp. lyrata</name>
    <name type="common">Lyre-leaved rock-cress</name>
    <dbReference type="NCBI Taxonomy" id="81972"/>
    <lineage>
        <taxon>Eukaryota</taxon>
        <taxon>Viridiplantae</taxon>
        <taxon>Streptophyta</taxon>
        <taxon>Embryophyta</taxon>
        <taxon>Tracheophyta</taxon>
        <taxon>Spermatophyta</taxon>
        <taxon>Magnoliopsida</taxon>
        <taxon>eudicotyledons</taxon>
        <taxon>Gunneridae</taxon>
        <taxon>Pentapetalae</taxon>
        <taxon>rosids</taxon>
        <taxon>malvids</taxon>
        <taxon>Brassicales</taxon>
        <taxon>Brassicaceae</taxon>
        <taxon>Camelineae</taxon>
        <taxon>Arabidopsis</taxon>
    </lineage>
</organism>
<dbReference type="AlphaFoldDB" id="D7MP63"/>
<sequence length="57" mass="6061">MVLIGYRCLSISANIGVGPGVRPISCIILEDGPSILSDVWLAVQGPRNLHMGMAIKK</sequence>
<evidence type="ECO:0000313" key="2">
    <source>
        <dbReference type="Proteomes" id="UP000008694"/>
    </source>
</evidence>
<dbReference type="Proteomes" id="UP000008694">
    <property type="component" value="Unassembled WGS sequence"/>
</dbReference>
<keyword evidence="2" id="KW-1185">Reference proteome</keyword>
<reference evidence="2" key="1">
    <citation type="journal article" date="2011" name="Nat. Genet.">
        <title>The Arabidopsis lyrata genome sequence and the basis of rapid genome size change.</title>
        <authorList>
            <person name="Hu T.T."/>
            <person name="Pattyn P."/>
            <person name="Bakker E.G."/>
            <person name="Cao J."/>
            <person name="Cheng J.-F."/>
            <person name="Clark R.M."/>
            <person name="Fahlgren N."/>
            <person name="Fawcett J.A."/>
            <person name="Grimwood J."/>
            <person name="Gundlach H."/>
            <person name="Haberer G."/>
            <person name="Hollister J.D."/>
            <person name="Ossowski S."/>
            <person name="Ottilar R.P."/>
            <person name="Salamov A.A."/>
            <person name="Schneeberger K."/>
            <person name="Spannagl M."/>
            <person name="Wang X."/>
            <person name="Yang L."/>
            <person name="Nasrallah M.E."/>
            <person name="Bergelson J."/>
            <person name="Carrington J.C."/>
            <person name="Gaut B.S."/>
            <person name="Schmutz J."/>
            <person name="Mayer K.F.X."/>
            <person name="Van de Peer Y."/>
            <person name="Grigoriev I.V."/>
            <person name="Nordborg M."/>
            <person name="Weigel D."/>
            <person name="Guo Y.-L."/>
        </authorList>
    </citation>
    <scope>NUCLEOTIDE SEQUENCE [LARGE SCALE GENOMIC DNA]</scope>
    <source>
        <strain evidence="2">cv. MN47</strain>
    </source>
</reference>
<proteinExistence type="predicted"/>
<protein>
    <submittedName>
        <fullName evidence="1">Uncharacterized protein</fullName>
    </submittedName>
</protein>
<gene>
    <name evidence="1" type="ORF">ARALYDRAFT_917305</name>
</gene>
<name>D7MP63_ARALL</name>